<dbReference type="SUPFAM" id="SSF55681">
    <property type="entry name" value="Class II aaRS and biotin synthetases"/>
    <property type="match status" value="1"/>
</dbReference>
<dbReference type="InterPro" id="IPR004500">
    <property type="entry name" value="Pro-tRNA-synth_IIa_bac-type"/>
</dbReference>
<dbReference type="NCBIfam" id="TIGR00409">
    <property type="entry name" value="proS_fam_II"/>
    <property type="match status" value="1"/>
</dbReference>
<dbReference type="PANTHER" id="PTHR42753">
    <property type="entry name" value="MITOCHONDRIAL RIBOSOME PROTEIN L39/PROLYL-TRNA LIGASE FAMILY MEMBER"/>
    <property type="match status" value="1"/>
</dbReference>
<evidence type="ECO:0000256" key="10">
    <source>
        <dbReference type="ARBA" id="ARBA00023146"/>
    </source>
</evidence>
<evidence type="ECO:0000256" key="5">
    <source>
        <dbReference type="ARBA" id="ARBA00022490"/>
    </source>
</evidence>
<evidence type="ECO:0000256" key="7">
    <source>
        <dbReference type="ARBA" id="ARBA00022741"/>
    </source>
</evidence>
<dbReference type="InterPro" id="IPR045864">
    <property type="entry name" value="aa-tRNA-synth_II/BPL/LPL"/>
</dbReference>
<dbReference type="EMBL" id="CP019475">
    <property type="protein sequence ID" value="UQC80699.1"/>
    <property type="molecule type" value="Genomic_DNA"/>
</dbReference>
<evidence type="ECO:0000256" key="6">
    <source>
        <dbReference type="ARBA" id="ARBA00022598"/>
    </source>
</evidence>
<dbReference type="SUPFAM" id="SSF52954">
    <property type="entry name" value="Class II aaRS ABD-related"/>
    <property type="match status" value="1"/>
</dbReference>
<gene>
    <name evidence="14" type="ORF">CLUP02_06183</name>
</gene>
<dbReference type="Proteomes" id="UP000830671">
    <property type="component" value="Chromosome 3"/>
</dbReference>
<dbReference type="GeneID" id="73340196"/>
<dbReference type="EC" id="6.1.1.15" evidence="4"/>
<evidence type="ECO:0000256" key="9">
    <source>
        <dbReference type="ARBA" id="ARBA00022917"/>
    </source>
</evidence>
<dbReference type="InterPro" id="IPR004154">
    <property type="entry name" value="Anticodon-bd"/>
</dbReference>
<sequence>MYKKQNLQCSEERDGNVTGPEVVEVLVEPPGLGTDTSLSGTVNPIECYQSILSSPTWSTQGNSDLHHLASCDPNKSRSCLRANLTNQLSIASLGQLVQGLINHHYHPILVEAFKVKILVIATEPATHLRVRAWRLPILSTPHSTKASHGNLPFNGSSQSFSRGYRAGSTRNRLSTVWVPTGGMTPERGEGAYEKLVRAGFLRQSHSGIFHLLPLGQRVQRKLEGVIDYYMQELGASRVALSTITSKDLWERSGRLTQLEAELFGFEDRKGSKYMLSPTHEEEITTLVAKTVKSYKELPLRLYQITRKFRDELRPRHGLLRTREFTMKDLYTFDVSANSALETYKKVQSAYTGVFKALKLPVKVAKASSGDMGGDLSHEYHLPTSIGEDTLVTCNTCSYAANAEVAEPRTAAVDSTGPCGLTEAPSPASASIRVWRGISKDRKTLVNAWYPGRSQDESNGEKDLRISAIKTIVADLDASTENAVSLWRAAITSTSSSTDTAATRPQIINVIHSTLTSNLEEVLREESKSSPLSGLDVPEDGVDSTIITRTQVGQPIHLLAARDGDRCPCCDSGVLELQKALELGHTFYLGTRYSEPLDATVSVPTRANSSQHDGQPALAEEKTPMQMGCHGIGVSRLIGAVAEHLTDTKGLQWPRVIAPYEVVVISTPTLAEDASQVYDEIATGGIDTVLDDRSASFGWKLNDADLVGYPVLVILGKVWKETGNCEVQCRRFGIKEMDVSLRRPRRGVYKAFMYLQIRCPTIGPGNLSLSTDLTKLDAACPDMSCAVWGGHVYSHPRSATNAVNNMGRSGVNERQPSSQALLQTSVPSREFDTASGLNHISNPKFIFLPFCPKWAFTVA</sequence>
<dbReference type="GO" id="GO:0006433">
    <property type="term" value="P:prolyl-tRNA aminoacylation"/>
    <property type="evidence" value="ECO:0007669"/>
    <property type="project" value="InterPro"/>
</dbReference>
<dbReference type="InterPro" id="IPR006195">
    <property type="entry name" value="aa-tRNA-synth_II"/>
</dbReference>
<keyword evidence="10" id="KW-0030">Aminoacyl-tRNA synthetase</keyword>
<evidence type="ECO:0000256" key="11">
    <source>
        <dbReference type="ARBA" id="ARBA00029731"/>
    </source>
</evidence>
<evidence type="ECO:0000256" key="1">
    <source>
        <dbReference type="ARBA" id="ARBA00004496"/>
    </source>
</evidence>
<evidence type="ECO:0000256" key="4">
    <source>
        <dbReference type="ARBA" id="ARBA00012831"/>
    </source>
</evidence>
<dbReference type="Pfam" id="PF03129">
    <property type="entry name" value="HGTP_anticodon"/>
    <property type="match status" value="1"/>
</dbReference>
<evidence type="ECO:0000256" key="3">
    <source>
        <dbReference type="ARBA" id="ARBA00011738"/>
    </source>
</evidence>
<dbReference type="InterPro" id="IPR050062">
    <property type="entry name" value="Pro-tRNA_synthetase"/>
</dbReference>
<dbReference type="Gene3D" id="3.40.50.800">
    <property type="entry name" value="Anticodon-binding domain"/>
    <property type="match status" value="1"/>
</dbReference>
<dbReference type="GO" id="GO:0004827">
    <property type="term" value="F:proline-tRNA ligase activity"/>
    <property type="evidence" value="ECO:0007669"/>
    <property type="project" value="UniProtKB-EC"/>
</dbReference>
<keyword evidence="5" id="KW-0963">Cytoplasm</keyword>
<dbReference type="GO" id="GO:0005524">
    <property type="term" value="F:ATP binding"/>
    <property type="evidence" value="ECO:0007669"/>
    <property type="project" value="UniProtKB-KW"/>
</dbReference>
<dbReference type="PROSITE" id="PS50862">
    <property type="entry name" value="AA_TRNA_LIGASE_II"/>
    <property type="match status" value="1"/>
</dbReference>
<accession>A0A9Q8SNM2</accession>
<keyword evidence="9" id="KW-0648">Protein biosynthesis</keyword>
<dbReference type="RefSeq" id="XP_049142329.1">
    <property type="nucleotide sequence ID" value="XM_049285186.1"/>
</dbReference>
<feature type="domain" description="Aminoacyl-transfer RNA synthetases class-II family profile" evidence="13">
    <location>
        <begin position="215"/>
        <end position="658"/>
    </location>
</feature>
<dbReference type="FunFam" id="3.30.930.10:FF:000066">
    <property type="entry name" value="Proline--tRNA ligase"/>
    <property type="match status" value="1"/>
</dbReference>
<keyword evidence="7" id="KW-0547">Nucleotide-binding</keyword>
<dbReference type="Gene3D" id="3.30.930.10">
    <property type="entry name" value="Bira Bifunctional Protein, Domain 2"/>
    <property type="match status" value="2"/>
</dbReference>
<organism evidence="14 15">
    <name type="scientific">Colletotrichum lupini</name>
    <dbReference type="NCBI Taxonomy" id="145971"/>
    <lineage>
        <taxon>Eukaryota</taxon>
        <taxon>Fungi</taxon>
        <taxon>Dikarya</taxon>
        <taxon>Ascomycota</taxon>
        <taxon>Pezizomycotina</taxon>
        <taxon>Sordariomycetes</taxon>
        <taxon>Hypocreomycetidae</taxon>
        <taxon>Glomerellales</taxon>
        <taxon>Glomerellaceae</taxon>
        <taxon>Colletotrichum</taxon>
        <taxon>Colletotrichum acutatum species complex</taxon>
    </lineage>
</organism>
<dbReference type="InterPro" id="IPR002316">
    <property type="entry name" value="Pro-tRNA-ligase_IIa"/>
</dbReference>
<dbReference type="KEGG" id="clup:CLUP02_06183"/>
<reference evidence="14" key="1">
    <citation type="journal article" date="2021" name="Mol. Plant Microbe Interact.">
        <title>Complete Genome Sequence of the Plant-Pathogenic Fungus Colletotrichum lupini.</title>
        <authorList>
            <person name="Baroncelli R."/>
            <person name="Pensec F."/>
            <person name="Da Lio D."/>
            <person name="Boufleur T."/>
            <person name="Vicente I."/>
            <person name="Sarrocco S."/>
            <person name="Picot A."/>
            <person name="Baraldi E."/>
            <person name="Sukno S."/>
            <person name="Thon M."/>
            <person name="Le Floch G."/>
        </authorList>
    </citation>
    <scope>NUCLEOTIDE SEQUENCE</scope>
    <source>
        <strain evidence="14">IMI 504893</strain>
    </source>
</reference>
<dbReference type="AlphaFoldDB" id="A0A9Q8SNM2"/>
<comment type="catalytic activity">
    <reaction evidence="12">
        <text>tRNA(Pro) + L-proline + ATP = L-prolyl-tRNA(Pro) + AMP + diphosphate</text>
        <dbReference type="Rhea" id="RHEA:14305"/>
        <dbReference type="Rhea" id="RHEA-COMP:9700"/>
        <dbReference type="Rhea" id="RHEA-COMP:9702"/>
        <dbReference type="ChEBI" id="CHEBI:30616"/>
        <dbReference type="ChEBI" id="CHEBI:33019"/>
        <dbReference type="ChEBI" id="CHEBI:60039"/>
        <dbReference type="ChEBI" id="CHEBI:78442"/>
        <dbReference type="ChEBI" id="CHEBI:78532"/>
        <dbReference type="ChEBI" id="CHEBI:456215"/>
        <dbReference type="EC" id="6.1.1.15"/>
    </reaction>
</comment>
<dbReference type="InterPro" id="IPR002314">
    <property type="entry name" value="aa-tRNA-synt_IIb"/>
</dbReference>
<evidence type="ECO:0000256" key="8">
    <source>
        <dbReference type="ARBA" id="ARBA00022840"/>
    </source>
</evidence>
<dbReference type="Pfam" id="PF00587">
    <property type="entry name" value="tRNA-synt_2b"/>
    <property type="match status" value="1"/>
</dbReference>
<dbReference type="InterPro" id="IPR036621">
    <property type="entry name" value="Anticodon-bd_dom_sf"/>
</dbReference>
<comment type="subunit">
    <text evidence="3">Homodimer.</text>
</comment>
<keyword evidence="6" id="KW-0436">Ligase</keyword>
<protein>
    <recommendedName>
        <fullName evidence="4">proline--tRNA ligase</fullName>
        <ecNumber evidence="4">6.1.1.15</ecNumber>
    </recommendedName>
    <alternativeName>
        <fullName evidence="11">Prolyl-tRNA synthetase</fullName>
    </alternativeName>
</protein>
<evidence type="ECO:0000313" key="15">
    <source>
        <dbReference type="Proteomes" id="UP000830671"/>
    </source>
</evidence>
<proteinExistence type="inferred from homology"/>
<dbReference type="GO" id="GO:0005739">
    <property type="term" value="C:mitochondrion"/>
    <property type="evidence" value="ECO:0007669"/>
    <property type="project" value="TreeGrafter"/>
</dbReference>
<dbReference type="PANTHER" id="PTHR42753:SF2">
    <property type="entry name" value="PROLINE--TRNA LIGASE"/>
    <property type="match status" value="1"/>
</dbReference>
<name>A0A9Q8SNM2_9PEZI</name>
<evidence type="ECO:0000256" key="12">
    <source>
        <dbReference type="ARBA" id="ARBA00047671"/>
    </source>
</evidence>
<evidence type="ECO:0000259" key="13">
    <source>
        <dbReference type="PROSITE" id="PS50862"/>
    </source>
</evidence>
<keyword evidence="15" id="KW-1185">Reference proteome</keyword>
<dbReference type="PRINTS" id="PR01046">
    <property type="entry name" value="TRNASYNTHPRO"/>
</dbReference>
<evidence type="ECO:0000256" key="2">
    <source>
        <dbReference type="ARBA" id="ARBA00008226"/>
    </source>
</evidence>
<comment type="similarity">
    <text evidence="2">Belongs to the class-II aminoacyl-tRNA synthetase family.</text>
</comment>
<comment type="subcellular location">
    <subcellularLocation>
        <location evidence="1">Cytoplasm</location>
    </subcellularLocation>
</comment>
<evidence type="ECO:0000313" key="14">
    <source>
        <dbReference type="EMBL" id="UQC80699.1"/>
    </source>
</evidence>
<keyword evidence="8" id="KW-0067">ATP-binding</keyword>